<dbReference type="InterPro" id="IPR036852">
    <property type="entry name" value="Peptidase_S8/S53_dom_sf"/>
</dbReference>
<dbReference type="Gene3D" id="3.40.50.200">
    <property type="entry name" value="Peptidase S8/S53 domain"/>
    <property type="match status" value="1"/>
</dbReference>
<feature type="transmembrane region" description="Helical" evidence="6">
    <location>
        <begin position="16"/>
        <end position="36"/>
    </location>
</feature>
<gene>
    <name evidence="8" type="ORF">A2994_01560</name>
</gene>
<evidence type="ECO:0000256" key="4">
    <source>
        <dbReference type="ARBA" id="ARBA00022825"/>
    </source>
</evidence>
<keyword evidence="2" id="KW-0645">Protease</keyword>
<keyword evidence="4" id="KW-0720">Serine protease</keyword>
<reference evidence="8 9" key="1">
    <citation type="journal article" date="2016" name="Nat. Commun.">
        <title>Thousands of microbial genomes shed light on interconnected biogeochemical processes in an aquifer system.</title>
        <authorList>
            <person name="Anantharaman K."/>
            <person name="Brown C.T."/>
            <person name="Hug L.A."/>
            <person name="Sharon I."/>
            <person name="Castelle C.J."/>
            <person name="Probst A.J."/>
            <person name="Thomas B.C."/>
            <person name="Singh A."/>
            <person name="Wilkins M.J."/>
            <person name="Karaoz U."/>
            <person name="Brodie E.L."/>
            <person name="Williams K.H."/>
            <person name="Hubbard S.S."/>
            <person name="Banfield J.F."/>
        </authorList>
    </citation>
    <scope>NUCLEOTIDE SEQUENCE [LARGE SCALE GENOMIC DNA]</scope>
</reference>
<dbReference type="Pfam" id="PF00082">
    <property type="entry name" value="Peptidase_S8"/>
    <property type="match status" value="1"/>
</dbReference>
<dbReference type="SUPFAM" id="SSF52743">
    <property type="entry name" value="Subtilisin-like"/>
    <property type="match status" value="1"/>
</dbReference>
<organism evidence="8 9">
    <name type="scientific">candidate division Kazan bacterium RIFCSPLOWO2_01_FULL_48_13</name>
    <dbReference type="NCBI Taxonomy" id="1798539"/>
    <lineage>
        <taxon>Bacteria</taxon>
        <taxon>Bacteria division Kazan-3B-28</taxon>
    </lineage>
</organism>
<keyword evidence="6" id="KW-0812">Transmembrane</keyword>
<dbReference type="STRING" id="1798539.A2994_01560"/>
<accession>A0A1F4PMZ2</accession>
<dbReference type="InterPro" id="IPR015500">
    <property type="entry name" value="Peptidase_S8_subtilisin-rel"/>
</dbReference>
<comment type="caution">
    <text evidence="5">Lacks conserved residue(s) required for the propagation of feature annotation.</text>
</comment>
<evidence type="ECO:0000313" key="9">
    <source>
        <dbReference type="Proteomes" id="UP000179010"/>
    </source>
</evidence>
<evidence type="ECO:0000313" key="8">
    <source>
        <dbReference type="EMBL" id="OGB84966.1"/>
    </source>
</evidence>
<evidence type="ECO:0000256" key="5">
    <source>
        <dbReference type="PROSITE-ProRule" id="PRU01240"/>
    </source>
</evidence>
<sequence length="375" mass="38247">MDYLKKPVNFRDKRHILTLVGTLIIFLTIPLTVILVQQTREPTSRASTTPNDPKFSSQWALPKIRAPEAWDITKGSATIKVAVVDGGITSTLADLQGQLGTGYNAITPGGSTEDDVGSYGSGTQAAGIMGARTNNGVDMAGSSWNITMLPVRVCDMFGCRTADKTAEGIRWATANGAQIIDVSLAWSSSTAALDAAVADAISRGILVVATAGDYYPQNASVGYPAALPGVIAVGATDSTDTVWSSSSRGAQLDIIAPGVSVLTLVKDGCCLTRSGTRLAAAHVSGALALLLSQGISPTAAVAALYQGAVDLGPAGRDDTYGWGRLDACGALNAAGFTCPVTGGGDTLSPTVNITNPTGVQTVSGTVNVGVNATDN</sequence>
<comment type="caution">
    <text evidence="8">The sequence shown here is derived from an EMBL/GenBank/DDBJ whole genome shotgun (WGS) entry which is preliminary data.</text>
</comment>
<feature type="domain" description="Peptidase S8/S53" evidence="7">
    <location>
        <begin position="78"/>
        <end position="323"/>
    </location>
</feature>
<dbReference type="GO" id="GO:0004252">
    <property type="term" value="F:serine-type endopeptidase activity"/>
    <property type="evidence" value="ECO:0007669"/>
    <property type="project" value="InterPro"/>
</dbReference>
<dbReference type="PANTHER" id="PTHR43806:SF11">
    <property type="entry name" value="CEREVISIN-RELATED"/>
    <property type="match status" value="1"/>
</dbReference>
<keyword evidence="6" id="KW-1133">Transmembrane helix</keyword>
<dbReference type="InterPro" id="IPR000209">
    <property type="entry name" value="Peptidase_S8/S53_dom"/>
</dbReference>
<proteinExistence type="inferred from homology"/>
<dbReference type="PROSITE" id="PS51892">
    <property type="entry name" value="SUBTILASE"/>
    <property type="match status" value="1"/>
</dbReference>
<evidence type="ECO:0000256" key="6">
    <source>
        <dbReference type="SAM" id="Phobius"/>
    </source>
</evidence>
<evidence type="ECO:0000256" key="2">
    <source>
        <dbReference type="ARBA" id="ARBA00022670"/>
    </source>
</evidence>
<dbReference type="InterPro" id="IPR050131">
    <property type="entry name" value="Peptidase_S8_subtilisin-like"/>
</dbReference>
<dbReference type="PANTHER" id="PTHR43806">
    <property type="entry name" value="PEPTIDASE S8"/>
    <property type="match status" value="1"/>
</dbReference>
<dbReference type="EMBL" id="METE01000014">
    <property type="protein sequence ID" value="OGB84966.1"/>
    <property type="molecule type" value="Genomic_DNA"/>
</dbReference>
<evidence type="ECO:0000259" key="7">
    <source>
        <dbReference type="Pfam" id="PF00082"/>
    </source>
</evidence>
<protein>
    <recommendedName>
        <fullName evidence="7">Peptidase S8/S53 domain-containing protein</fullName>
    </recommendedName>
</protein>
<dbReference type="AlphaFoldDB" id="A0A1F4PMZ2"/>
<keyword evidence="6" id="KW-0472">Membrane</keyword>
<evidence type="ECO:0000256" key="1">
    <source>
        <dbReference type="ARBA" id="ARBA00011073"/>
    </source>
</evidence>
<comment type="similarity">
    <text evidence="1 5">Belongs to the peptidase S8 family.</text>
</comment>
<name>A0A1F4PMZ2_UNCK3</name>
<dbReference type="Proteomes" id="UP000179010">
    <property type="component" value="Unassembled WGS sequence"/>
</dbReference>
<keyword evidence="3" id="KW-0378">Hydrolase</keyword>
<evidence type="ECO:0000256" key="3">
    <source>
        <dbReference type="ARBA" id="ARBA00022801"/>
    </source>
</evidence>
<dbReference type="PRINTS" id="PR00723">
    <property type="entry name" value="SUBTILISIN"/>
</dbReference>
<dbReference type="GO" id="GO:0006508">
    <property type="term" value="P:proteolysis"/>
    <property type="evidence" value="ECO:0007669"/>
    <property type="project" value="UniProtKB-KW"/>
</dbReference>